<dbReference type="Pfam" id="PF00072">
    <property type="entry name" value="Response_reg"/>
    <property type="match status" value="1"/>
</dbReference>
<gene>
    <name evidence="6" type="ORF">DQQ10_08385</name>
</gene>
<dbReference type="PRINTS" id="PR00038">
    <property type="entry name" value="HTHLUXR"/>
</dbReference>
<dbReference type="SMART" id="SM00448">
    <property type="entry name" value="REC"/>
    <property type="match status" value="1"/>
</dbReference>
<dbReference type="InterPro" id="IPR001789">
    <property type="entry name" value="Sig_transdc_resp-reg_receiver"/>
</dbReference>
<dbReference type="Proteomes" id="UP000251889">
    <property type="component" value="Unassembled WGS sequence"/>
</dbReference>
<keyword evidence="1 3" id="KW-0597">Phosphoprotein</keyword>
<feature type="domain" description="HTH luxR-type" evidence="4">
    <location>
        <begin position="168"/>
        <end position="233"/>
    </location>
</feature>
<dbReference type="InterPro" id="IPR000792">
    <property type="entry name" value="Tscrpt_reg_LuxR_C"/>
</dbReference>
<dbReference type="PROSITE" id="PS50110">
    <property type="entry name" value="RESPONSE_REGULATORY"/>
    <property type="match status" value="1"/>
</dbReference>
<evidence type="ECO:0000313" key="6">
    <source>
        <dbReference type="EMBL" id="RAW01662.1"/>
    </source>
</evidence>
<dbReference type="SMART" id="SM00421">
    <property type="entry name" value="HTH_LUXR"/>
    <property type="match status" value="1"/>
</dbReference>
<organism evidence="6 7">
    <name type="scientific">Pseudochryseolinea flava</name>
    <dbReference type="NCBI Taxonomy" id="2059302"/>
    <lineage>
        <taxon>Bacteria</taxon>
        <taxon>Pseudomonadati</taxon>
        <taxon>Bacteroidota</taxon>
        <taxon>Cytophagia</taxon>
        <taxon>Cytophagales</taxon>
        <taxon>Fulvivirgaceae</taxon>
        <taxon>Pseudochryseolinea</taxon>
    </lineage>
</organism>
<dbReference type="Gene3D" id="3.40.50.2300">
    <property type="match status" value="1"/>
</dbReference>
<keyword evidence="2" id="KW-0238">DNA-binding</keyword>
<accession>A0A364Y408</accession>
<dbReference type="InterPro" id="IPR039420">
    <property type="entry name" value="WalR-like"/>
</dbReference>
<protein>
    <recommendedName>
        <fullName evidence="8">DNA-binding response regulator</fullName>
    </recommendedName>
</protein>
<evidence type="ECO:0000259" key="4">
    <source>
        <dbReference type="PROSITE" id="PS50043"/>
    </source>
</evidence>
<dbReference type="InterPro" id="IPR058245">
    <property type="entry name" value="NreC/VraR/RcsB-like_REC"/>
</dbReference>
<name>A0A364Y408_9BACT</name>
<dbReference type="GO" id="GO:0006355">
    <property type="term" value="P:regulation of DNA-templated transcription"/>
    <property type="evidence" value="ECO:0007669"/>
    <property type="project" value="InterPro"/>
</dbReference>
<dbReference type="PANTHER" id="PTHR43214:SF43">
    <property type="entry name" value="TWO-COMPONENT RESPONSE REGULATOR"/>
    <property type="match status" value="1"/>
</dbReference>
<evidence type="ECO:0000259" key="5">
    <source>
        <dbReference type="PROSITE" id="PS50110"/>
    </source>
</evidence>
<dbReference type="InterPro" id="IPR016032">
    <property type="entry name" value="Sig_transdc_resp-reg_C-effctor"/>
</dbReference>
<dbReference type="AlphaFoldDB" id="A0A364Y408"/>
<dbReference type="InterPro" id="IPR011006">
    <property type="entry name" value="CheY-like_superfamily"/>
</dbReference>
<sequence>MSGKPNSLSVRNSIFIFVIRRIQIQMGTVNILLVDDEALLREGLRSLLKTETFVRNIYEAGNAEEFKKAVETLHIDIILLDIRLGGSSGLELLSAINKKNINVKVIAVTGLEGVELVINLLKAGVQGVVFKLDGYGEILKSIRAIMDANSYFSDKIVRIIQNNASRWDNVPPVTLSNLESEMLKCIAHGLTTKAIAGEMKMTEPTAETYRIRLIKKLGVTNTAALLAYAYRNGIL</sequence>
<evidence type="ECO:0008006" key="8">
    <source>
        <dbReference type="Google" id="ProtNLM"/>
    </source>
</evidence>
<dbReference type="PROSITE" id="PS50043">
    <property type="entry name" value="HTH_LUXR_2"/>
    <property type="match status" value="1"/>
</dbReference>
<comment type="caution">
    <text evidence="6">The sequence shown here is derived from an EMBL/GenBank/DDBJ whole genome shotgun (WGS) entry which is preliminary data.</text>
</comment>
<evidence type="ECO:0000256" key="2">
    <source>
        <dbReference type="ARBA" id="ARBA00023125"/>
    </source>
</evidence>
<evidence type="ECO:0000256" key="1">
    <source>
        <dbReference type="ARBA" id="ARBA00022553"/>
    </source>
</evidence>
<dbReference type="SUPFAM" id="SSF46894">
    <property type="entry name" value="C-terminal effector domain of the bipartite response regulators"/>
    <property type="match status" value="1"/>
</dbReference>
<dbReference type="GO" id="GO:0003677">
    <property type="term" value="F:DNA binding"/>
    <property type="evidence" value="ECO:0007669"/>
    <property type="project" value="UniProtKB-KW"/>
</dbReference>
<dbReference type="CDD" id="cd17535">
    <property type="entry name" value="REC_NarL-like"/>
    <property type="match status" value="1"/>
</dbReference>
<reference evidence="6 7" key="1">
    <citation type="submission" date="2018-06" db="EMBL/GenBank/DDBJ databases">
        <title>Chryseolinea flavus sp. nov., a member of the phylum Bacteroidetes isolated from soil.</title>
        <authorList>
            <person name="Li Y."/>
            <person name="Wang J."/>
        </authorList>
    </citation>
    <scope>NUCLEOTIDE SEQUENCE [LARGE SCALE GENOMIC DNA]</scope>
    <source>
        <strain evidence="6 7">SDU1-6</strain>
    </source>
</reference>
<dbReference type="PANTHER" id="PTHR43214">
    <property type="entry name" value="TWO-COMPONENT RESPONSE REGULATOR"/>
    <property type="match status" value="1"/>
</dbReference>
<dbReference type="OrthoDB" id="1727128at2"/>
<dbReference type="SUPFAM" id="SSF52172">
    <property type="entry name" value="CheY-like"/>
    <property type="match status" value="1"/>
</dbReference>
<keyword evidence="7" id="KW-1185">Reference proteome</keyword>
<feature type="domain" description="Response regulatory" evidence="5">
    <location>
        <begin position="30"/>
        <end position="146"/>
    </location>
</feature>
<dbReference type="Pfam" id="PF00196">
    <property type="entry name" value="GerE"/>
    <property type="match status" value="1"/>
</dbReference>
<feature type="modified residue" description="4-aspartylphosphate" evidence="3">
    <location>
        <position position="81"/>
    </location>
</feature>
<dbReference type="EMBL" id="QMFY01000003">
    <property type="protein sequence ID" value="RAW01662.1"/>
    <property type="molecule type" value="Genomic_DNA"/>
</dbReference>
<evidence type="ECO:0000313" key="7">
    <source>
        <dbReference type="Proteomes" id="UP000251889"/>
    </source>
</evidence>
<proteinExistence type="predicted"/>
<dbReference type="GO" id="GO:0000160">
    <property type="term" value="P:phosphorelay signal transduction system"/>
    <property type="evidence" value="ECO:0007669"/>
    <property type="project" value="InterPro"/>
</dbReference>
<evidence type="ECO:0000256" key="3">
    <source>
        <dbReference type="PROSITE-ProRule" id="PRU00169"/>
    </source>
</evidence>